<evidence type="ECO:0000256" key="4">
    <source>
        <dbReference type="ARBA" id="ARBA00022670"/>
    </source>
</evidence>
<dbReference type="Proteomes" id="UP000548867">
    <property type="component" value="Unassembled WGS sequence"/>
</dbReference>
<keyword evidence="7 11" id="KW-0862">Zinc</keyword>
<evidence type="ECO:0000313" key="13">
    <source>
        <dbReference type="EMBL" id="MBB3954643.1"/>
    </source>
</evidence>
<protein>
    <recommendedName>
        <fullName evidence="11">Zinc metalloprotease</fullName>
        <ecNumber evidence="11">3.4.24.-</ecNumber>
    </recommendedName>
</protein>
<dbReference type="Pfam" id="PF17820">
    <property type="entry name" value="PDZ_6"/>
    <property type="match status" value="1"/>
</dbReference>
<dbReference type="PANTHER" id="PTHR42837:SF2">
    <property type="entry name" value="MEMBRANE METALLOPROTEASE ARASP2, CHLOROPLASTIC-RELATED"/>
    <property type="match status" value="1"/>
</dbReference>
<dbReference type="InterPro" id="IPR004387">
    <property type="entry name" value="Pept_M50_Zn"/>
</dbReference>
<dbReference type="NCBIfam" id="TIGR00054">
    <property type="entry name" value="RIP metalloprotease RseP"/>
    <property type="match status" value="1"/>
</dbReference>
<comment type="subcellular location">
    <subcellularLocation>
        <location evidence="2">Membrane</location>
        <topology evidence="2">Multi-pass membrane protein</topology>
    </subcellularLocation>
</comment>
<reference evidence="13 14" key="1">
    <citation type="submission" date="2020-08" db="EMBL/GenBank/DDBJ databases">
        <title>Genomic Encyclopedia of Type Strains, Phase IV (KMG-IV): sequencing the most valuable type-strain genomes for metagenomic binning, comparative biology and taxonomic classification.</title>
        <authorList>
            <person name="Goeker M."/>
        </authorList>
    </citation>
    <scope>NUCLEOTIDE SEQUENCE [LARGE SCALE GENOMIC DNA]</scope>
    <source>
        <strain evidence="13 14">DSM 27057</strain>
    </source>
</reference>
<accession>A0A7W6G5V9</accession>
<feature type="transmembrane region" description="Helical" evidence="11">
    <location>
        <begin position="344"/>
        <end position="362"/>
    </location>
</feature>
<evidence type="ECO:0000256" key="8">
    <source>
        <dbReference type="ARBA" id="ARBA00022989"/>
    </source>
</evidence>
<comment type="caution">
    <text evidence="13">The sequence shown here is derived from an EMBL/GenBank/DDBJ whole genome shotgun (WGS) entry which is preliminary data.</text>
</comment>
<evidence type="ECO:0000313" key="14">
    <source>
        <dbReference type="Proteomes" id="UP000548867"/>
    </source>
</evidence>
<feature type="transmembrane region" description="Helical" evidence="11">
    <location>
        <begin position="6"/>
        <end position="23"/>
    </location>
</feature>
<dbReference type="EMBL" id="JACIDX010000005">
    <property type="protein sequence ID" value="MBB3954643.1"/>
    <property type="molecule type" value="Genomic_DNA"/>
</dbReference>
<evidence type="ECO:0000259" key="12">
    <source>
        <dbReference type="SMART" id="SM00228"/>
    </source>
</evidence>
<evidence type="ECO:0000256" key="5">
    <source>
        <dbReference type="ARBA" id="ARBA00022692"/>
    </source>
</evidence>
<dbReference type="AlphaFoldDB" id="A0A7W6G5V9"/>
<keyword evidence="11" id="KW-0479">Metal-binding</keyword>
<dbReference type="SMART" id="SM00228">
    <property type="entry name" value="PDZ"/>
    <property type="match status" value="1"/>
</dbReference>
<evidence type="ECO:0000256" key="11">
    <source>
        <dbReference type="RuleBase" id="RU362031"/>
    </source>
</evidence>
<keyword evidence="8 11" id="KW-1133">Transmembrane helix</keyword>
<evidence type="ECO:0000256" key="1">
    <source>
        <dbReference type="ARBA" id="ARBA00001947"/>
    </source>
</evidence>
<dbReference type="GO" id="GO:0006508">
    <property type="term" value="P:proteolysis"/>
    <property type="evidence" value="ECO:0007669"/>
    <property type="project" value="UniProtKB-KW"/>
</dbReference>
<comment type="cofactor">
    <cofactor evidence="1 11">
        <name>Zn(2+)</name>
        <dbReference type="ChEBI" id="CHEBI:29105"/>
    </cofactor>
</comment>
<dbReference type="InterPro" id="IPR008915">
    <property type="entry name" value="Peptidase_M50"/>
</dbReference>
<dbReference type="EC" id="3.4.24.-" evidence="11"/>
<dbReference type="RefSeq" id="WP_246404333.1">
    <property type="nucleotide sequence ID" value="NZ_JACIDX010000005.1"/>
</dbReference>
<feature type="transmembrane region" description="Helical" evidence="11">
    <location>
        <begin position="294"/>
        <end position="314"/>
    </location>
</feature>
<dbReference type="InterPro" id="IPR041489">
    <property type="entry name" value="PDZ_6"/>
</dbReference>
<feature type="transmembrane region" description="Helical" evidence="11">
    <location>
        <begin position="108"/>
        <end position="129"/>
    </location>
</feature>
<dbReference type="PANTHER" id="PTHR42837">
    <property type="entry name" value="REGULATOR OF SIGMA-E PROTEASE RSEP"/>
    <property type="match status" value="1"/>
</dbReference>
<sequence>MAQPTILMTILAFALLLGPLVLVHELGHYLVGRWCGVRVVAFSIGFGREIAGWTDRQGTRWRLSMLPLGGYVQFAGDMNPASAGVDKIPLDIKEREGWFHFKPLWQRFLIVLAGPATNLIVAVLIFAAFNMAYGRLTVPAVVGRFGENSAAQAAGVQLGDRIVAIDGKAISGFEQIPDAVKPFPGETVQLQIERSGHRLTIPVTLASEMMKDGLGNSARIGRLGVGRPLGDTEVIHIRMGVVDSFVTAGDQSLHLMGLIATGLKQIVTGQRSVREMSGPIKMAQYSGQTLQMGWLPFVSFAAFISINLAFINLLPIPALDGGHLAFYLAEAVRRKPLDAKSQEWAFRTGIAFVLALMVFVTINDLVPADLFGL</sequence>
<keyword evidence="14" id="KW-1185">Reference proteome</keyword>
<dbReference type="GO" id="GO:0016020">
    <property type="term" value="C:membrane"/>
    <property type="evidence" value="ECO:0007669"/>
    <property type="project" value="UniProtKB-SubCell"/>
</dbReference>
<keyword evidence="6 11" id="KW-0378">Hydrolase</keyword>
<evidence type="ECO:0000256" key="2">
    <source>
        <dbReference type="ARBA" id="ARBA00004141"/>
    </source>
</evidence>
<dbReference type="CDD" id="cd06163">
    <property type="entry name" value="S2P-M50_PDZ_RseP-like"/>
    <property type="match status" value="1"/>
</dbReference>
<comment type="similarity">
    <text evidence="3 11">Belongs to the peptidase M50B family.</text>
</comment>
<dbReference type="Pfam" id="PF02163">
    <property type="entry name" value="Peptidase_M50"/>
    <property type="match status" value="1"/>
</dbReference>
<dbReference type="InterPro" id="IPR036034">
    <property type="entry name" value="PDZ_sf"/>
</dbReference>
<keyword evidence="10 11" id="KW-0472">Membrane</keyword>
<dbReference type="Gene3D" id="2.30.42.10">
    <property type="match status" value="1"/>
</dbReference>
<organism evidence="13 14">
    <name type="scientific">Novosphingobium sediminicola</name>
    <dbReference type="NCBI Taxonomy" id="563162"/>
    <lineage>
        <taxon>Bacteria</taxon>
        <taxon>Pseudomonadati</taxon>
        <taxon>Pseudomonadota</taxon>
        <taxon>Alphaproteobacteria</taxon>
        <taxon>Sphingomonadales</taxon>
        <taxon>Sphingomonadaceae</taxon>
        <taxon>Novosphingobium</taxon>
    </lineage>
</organism>
<keyword evidence="4 13" id="KW-0645">Protease</keyword>
<proteinExistence type="inferred from homology"/>
<evidence type="ECO:0000256" key="10">
    <source>
        <dbReference type="ARBA" id="ARBA00023136"/>
    </source>
</evidence>
<evidence type="ECO:0000256" key="7">
    <source>
        <dbReference type="ARBA" id="ARBA00022833"/>
    </source>
</evidence>
<gene>
    <name evidence="13" type="ORF">GGR38_001582</name>
</gene>
<feature type="domain" description="PDZ" evidence="12">
    <location>
        <begin position="106"/>
        <end position="196"/>
    </location>
</feature>
<evidence type="ECO:0000256" key="9">
    <source>
        <dbReference type="ARBA" id="ARBA00023049"/>
    </source>
</evidence>
<dbReference type="GO" id="GO:0004222">
    <property type="term" value="F:metalloendopeptidase activity"/>
    <property type="evidence" value="ECO:0007669"/>
    <property type="project" value="InterPro"/>
</dbReference>
<evidence type="ECO:0000256" key="6">
    <source>
        <dbReference type="ARBA" id="ARBA00022801"/>
    </source>
</evidence>
<dbReference type="SUPFAM" id="SSF50156">
    <property type="entry name" value="PDZ domain-like"/>
    <property type="match status" value="1"/>
</dbReference>
<keyword evidence="9 11" id="KW-0482">Metalloprotease</keyword>
<dbReference type="CDD" id="cd23081">
    <property type="entry name" value="cpPDZ_EcRseP-like"/>
    <property type="match status" value="1"/>
</dbReference>
<dbReference type="GO" id="GO:0046872">
    <property type="term" value="F:metal ion binding"/>
    <property type="evidence" value="ECO:0007669"/>
    <property type="project" value="UniProtKB-KW"/>
</dbReference>
<evidence type="ECO:0000256" key="3">
    <source>
        <dbReference type="ARBA" id="ARBA00007931"/>
    </source>
</evidence>
<name>A0A7W6G5V9_9SPHN</name>
<keyword evidence="5 11" id="KW-0812">Transmembrane</keyword>
<dbReference type="InterPro" id="IPR001478">
    <property type="entry name" value="PDZ"/>
</dbReference>